<accession>A0AAX4ITM4</accession>
<evidence type="ECO:0000256" key="2">
    <source>
        <dbReference type="ARBA" id="ARBA00022692"/>
    </source>
</evidence>
<feature type="domain" description="Rhodopsin" evidence="7">
    <location>
        <begin position="46"/>
        <end position="294"/>
    </location>
</feature>
<dbReference type="InterPro" id="IPR049326">
    <property type="entry name" value="Rhodopsin_dom_fungi"/>
</dbReference>
<dbReference type="EMBL" id="CP137311">
    <property type="protein sequence ID" value="WQF86620.1"/>
    <property type="molecule type" value="Genomic_DNA"/>
</dbReference>
<name>A0AAX4ITM4_9PEZI</name>
<keyword evidence="2 6" id="KW-0812">Transmembrane</keyword>
<feature type="transmembrane region" description="Helical" evidence="6">
    <location>
        <begin position="62"/>
        <end position="85"/>
    </location>
</feature>
<evidence type="ECO:0000256" key="6">
    <source>
        <dbReference type="SAM" id="Phobius"/>
    </source>
</evidence>
<reference evidence="9" key="1">
    <citation type="journal article" date="2023" name="bioRxiv">
        <title>Complete genome of the Medicago anthracnose fungus, Colletotrichum destructivum, reveals a mini-chromosome-like region within a core chromosome.</title>
        <authorList>
            <person name="Lapalu N."/>
            <person name="Simon A."/>
            <person name="Lu A."/>
            <person name="Plaumann P.-L."/>
            <person name="Amselem J."/>
            <person name="Pigne S."/>
            <person name="Auger A."/>
            <person name="Koch C."/>
            <person name="Dallery J.-F."/>
            <person name="O'Connell R.J."/>
        </authorList>
    </citation>
    <scope>NUCLEOTIDE SEQUENCE [LARGE SCALE GENOMIC DNA]</scope>
    <source>
        <strain evidence="9">CBS 520.97</strain>
    </source>
</reference>
<keyword evidence="9" id="KW-1185">Reference proteome</keyword>
<feature type="transmembrane region" description="Helical" evidence="6">
    <location>
        <begin position="200"/>
        <end position="218"/>
    </location>
</feature>
<evidence type="ECO:0000256" key="3">
    <source>
        <dbReference type="ARBA" id="ARBA00022989"/>
    </source>
</evidence>
<dbReference type="InterPro" id="IPR052337">
    <property type="entry name" value="SAT4-like"/>
</dbReference>
<evidence type="ECO:0000256" key="5">
    <source>
        <dbReference type="ARBA" id="ARBA00038359"/>
    </source>
</evidence>
<comment type="similarity">
    <text evidence="5">Belongs to the SAT4 family.</text>
</comment>
<feature type="transmembrane region" description="Helical" evidence="6">
    <location>
        <begin position="105"/>
        <end position="129"/>
    </location>
</feature>
<evidence type="ECO:0000313" key="8">
    <source>
        <dbReference type="EMBL" id="WQF86620.1"/>
    </source>
</evidence>
<feature type="transmembrane region" description="Helical" evidence="6">
    <location>
        <begin position="141"/>
        <end position="163"/>
    </location>
</feature>
<dbReference type="GeneID" id="87948134"/>
<evidence type="ECO:0000256" key="4">
    <source>
        <dbReference type="ARBA" id="ARBA00023136"/>
    </source>
</evidence>
<gene>
    <name evidence="8" type="ORF">CDEST_11634</name>
</gene>
<comment type="subcellular location">
    <subcellularLocation>
        <location evidence="1">Membrane</location>
        <topology evidence="1">Multi-pass membrane protein</topology>
    </subcellularLocation>
</comment>
<proteinExistence type="inferred from homology"/>
<feature type="transmembrane region" description="Helical" evidence="6">
    <location>
        <begin position="29"/>
        <end position="50"/>
    </location>
</feature>
<dbReference type="GO" id="GO:0016020">
    <property type="term" value="C:membrane"/>
    <property type="evidence" value="ECO:0007669"/>
    <property type="project" value="UniProtKB-SubCell"/>
</dbReference>
<organism evidence="8 9">
    <name type="scientific">Colletotrichum destructivum</name>
    <dbReference type="NCBI Taxonomy" id="34406"/>
    <lineage>
        <taxon>Eukaryota</taxon>
        <taxon>Fungi</taxon>
        <taxon>Dikarya</taxon>
        <taxon>Ascomycota</taxon>
        <taxon>Pezizomycotina</taxon>
        <taxon>Sordariomycetes</taxon>
        <taxon>Hypocreomycetidae</taxon>
        <taxon>Glomerellales</taxon>
        <taxon>Glomerellaceae</taxon>
        <taxon>Colletotrichum</taxon>
        <taxon>Colletotrichum destructivum species complex</taxon>
    </lineage>
</organism>
<keyword evidence="3 6" id="KW-1133">Transmembrane helix</keyword>
<evidence type="ECO:0000256" key="1">
    <source>
        <dbReference type="ARBA" id="ARBA00004141"/>
    </source>
</evidence>
<evidence type="ECO:0000313" key="9">
    <source>
        <dbReference type="Proteomes" id="UP001322277"/>
    </source>
</evidence>
<sequence>MFGNLSSIGNFPSHYTDEGLPFENRRSTIVAVIVTFLVLAWLCVGLRVYTRVLVTRTPGWDDFVVVIALLAGSTSAIGLCLTTNYGMGHKLKEVPDSDREKFFLLFYISNASFSMSNALTKLSMLLQYLRIFQGRMPRLKIISVGLIVVVLVWGFGFTLMAWFPCFPPYQFYTLGSESNCYGYGSTNPMEVYSTVVASNGSNMALDFLILILPISLLFSQETIHRTKIGLLILFCIGILVNVIAVWRIVANKATSDNEPDPMRIFPTIILLGETENRLSLALASIPIFWPVVSRTWQNLVIVVTHEVRIESNQRPPNVGEIETTSLGNCHHRVITEDEANEAGLRHPGRLCDVDGYEMGLISPFAEPQSFKQTKPEKYLRDISDLERRNLGFVTVPDISE</sequence>
<protein>
    <recommendedName>
        <fullName evidence="7">Rhodopsin domain-containing protein</fullName>
    </recommendedName>
</protein>
<keyword evidence="4 6" id="KW-0472">Membrane</keyword>
<dbReference type="PANTHER" id="PTHR33048">
    <property type="entry name" value="PTH11-LIKE INTEGRAL MEMBRANE PROTEIN (AFU_ORTHOLOGUE AFUA_5G11245)"/>
    <property type="match status" value="1"/>
</dbReference>
<dbReference type="Proteomes" id="UP001322277">
    <property type="component" value="Chromosome 7"/>
</dbReference>
<dbReference type="PANTHER" id="PTHR33048:SF47">
    <property type="entry name" value="INTEGRAL MEMBRANE PROTEIN-RELATED"/>
    <property type="match status" value="1"/>
</dbReference>
<dbReference type="Pfam" id="PF20684">
    <property type="entry name" value="Fung_rhodopsin"/>
    <property type="match status" value="1"/>
</dbReference>
<evidence type="ECO:0000259" key="7">
    <source>
        <dbReference type="Pfam" id="PF20684"/>
    </source>
</evidence>
<dbReference type="KEGG" id="cdet:87948134"/>
<feature type="transmembrane region" description="Helical" evidence="6">
    <location>
        <begin position="230"/>
        <end position="249"/>
    </location>
</feature>
<dbReference type="RefSeq" id="XP_062783841.1">
    <property type="nucleotide sequence ID" value="XM_062927790.1"/>
</dbReference>
<dbReference type="AlphaFoldDB" id="A0AAX4ITM4"/>